<gene>
    <name evidence="2" type="ORF">F0P94_07590</name>
</gene>
<evidence type="ECO:0000313" key="2">
    <source>
        <dbReference type="EMBL" id="KAA9340201.1"/>
    </source>
</evidence>
<keyword evidence="3" id="KW-1185">Reference proteome</keyword>
<organism evidence="2 3">
    <name type="scientific">Adhaeribacter soli</name>
    <dbReference type="NCBI Taxonomy" id="2607655"/>
    <lineage>
        <taxon>Bacteria</taxon>
        <taxon>Pseudomonadati</taxon>
        <taxon>Bacteroidota</taxon>
        <taxon>Cytophagia</taxon>
        <taxon>Cytophagales</taxon>
        <taxon>Hymenobacteraceae</taxon>
        <taxon>Adhaeribacter</taxon>
    </lineage>
</organism>
<feature type="transmembrane region" description="Helical" evidence="1">
    <location>
        <begin position="159"/>
        <end position="181"/>
    </location>
</feature>
<evidence type="ECO:0000313" key="3">
    <source>
        <dbReference type="Proteomes" id="UP000326570"/>
    </source>
</evidence>
<feature type="transmembrane region" description="Helical" evidence="1">
    <location>
        <begin position="98"/>
        <end position="120"/>
    </location>
</feature>
<keyword evidence="1" id="KW-0812">Transmembrane</keyword>
<feature type="transmembrane region" description="Helical" evidence="1">
    <location>
        <begin position="63"/>
        <end position="86"/>
    </location>
</feature>
<evidence type="ECO:0008006" key="4">
    <source>
        <dbReference type="Google" id="ProtNLM"/>
    </source>
</evidence>
<feature type="transmembrane region" description="Helical" evidence="1">
    <location>
        <begin position="6"/>
        <end position="27"/>
    </location>
</feature>
<accession>A0A5N1J125</accession>
<name>A0A5N1J125_9BACT</name>
<dbReference type="RefSeq" id="WP_150903274.1">
    <property type="nucleotide sequence ID" value="NZ_VTWT01000003.1"/>
</dbReference>
<reference evidence="2 3" key="1">
    <citation type="submission" date="2019-09" db="EMBL/GenBank/DDBJ databases">
        <title>Genome sequence of Adhaeribacter sp. M2.</title>
        <authorList>
            <person name="Srinivasan S."/>
        </authorList>
    </citation>
    <scope>NUCLEOTIDE SEQUENCE [LARGE SCALE GENOMIC DNA]</scope>
    <source>
        <strain evidence="2 3">M2</strain>
    </source>
</reference>
<feature type="transmembrane region" description="Helical" evidence="1">
    <location>
        <begin position="126"/>
        <end position="147"/>
    </location>
</feature>
<dbReference type="AlphaFoldDB" id="A0A5N1J125"/>
<keyword evidence="1" id="KW-0472">Membrane</keyword>
<evidence type="ECO:0000256" key="1">
    <source>
        <dbReference type="SAM" id="Phobius"/>
    </source>
</evidence>
<comment type="caution">
    <text evidence="2">The sequence shown here is derived from an EMBL/GenBank/DDBJ whole genome shotgun (WGS) entry which is preliminary data.</text>
</comment>
<dbReference type="EMBL" id="VTWT01000003">
    <property type="protein sequence ID" value="KAA9340201.1"/>
    <property type="molecule type" value="Genomic_DNA"/>
</dbReference>
<proteinExistence type="predicted"/>
<keyword evidence="1" id="KW-1133">Transmembrane helix</keyword>
<sequence length="232" mass="25282">MYKAILLFHILAGTVALGSGLLAIFAAKGRKNHNRSGRTYELSMYAVALSALLLSSLKFNPSLLAIGVFALYLTYTGKRALFYFRLRETYTPGLQDKLPSLAGLLTGLLMIGFPIAQILISGKLFVPVLAVFGLVLLGSSAGDLISFRKPDLFRPGNKAWLLKHIGMMGGAYISTVTGFLVNNVQIGQQWLIWIGPTLIGTVLIARSTMQWRQKLQLTPPKPGFAKEKATVV</sequence>
<dbReference type="Proteomes" id="UP000326570">
    <property type="component" value="Unassembled WGS sequence"/>
</dbReference>
<feature type="transmembrane region" description="Helical" evidence="1">
    <location>
        <begin position="187"/>
        <end position="205"/>
    </location>
</feature>
<protein>
    <recommendedName>
        <fullName evidence="4">DUF2306 domain-containing protein</fullName>
    </recommendedName>
</protein>